<evidence type="ECO:0000313" key="3">
    <source>
        <dbReference type="Proteomes" id="UP000277999"/>
    </source>
</evidence>
<evidence type="ECO:0000313" key="2">
    <source>
        <dbReference type="EMBL" id="RMC98415.1"/>
    </source>
</evidence>
<sequence length="111" mass="12401">MEAVNAKKQQKQDDDDITHKSASYIQEHGGVNYSQALKIVESKYPNSSFEPAQNVVGTDTLKRFLSDDILNASYVLYGHDNSDGTDFQNLILVSKETGRIFELGPDGKIYK</sequence>
<name>A0A3M0SJJ0_9CLOT</name>
<gene>
    <name evidence="2" type="ORF">D9O40_13580</name>
</gene>
<dbReference type="RefSeq" id="WP_013237494.1">
    <property type="nucleotide sequence ID" value="NZ_CP110420.1"/>
</dbReference>
<dbReference type="Proteomes" id="UP000277999">
    <property type="component" value="Unassembled WGS sequence"/>
</dbReference>
<proteinExistence type="predicted"/>
<accession>A0A3M0SJJ0</accession>
<reference evidence="2 3" key="1">
    <citation type="submission" date="2018-10" db="EMBL/GenBank/DDBJ databases">
        <title>Genome-centric metagenomics revealed C2 chemical producing, CO utilizing Clostridium with novel acetogenic gene cluster.</title>
        <authorList>
            <person name="Kang H."/>
            <person name="Park B."/>
            <person name="Choi I.G."/>
            <person name="Chang I.S."/>
        </authorList>
    </citation>
    <scope>NUCLEOTIDE SEQUENCE [LARGE SCALE GENOMIC DNA]</scope>
    <source>
        <strain evidence="2 3">H21-9</strain>
    </source>
</reference>
<organism evidence="2 3">
    <name type="scientific">Clostridium autoethanogenum</name>
    <dbReference type="NCBI Taxonomy" id="84023"/>
    <lineage>
        <taxon>Bacteria</taxon>
        <taxon>Bacillati</taxon>
        <taxon>Bacillota</taxon>
        <taxon>Clostridia</taxon>
        <taxon>Eubacteriales</taxon>
        <taxon>Clostridiaceae</taxon>
        <taxon>Clostridium</taxon>
    </lineage>
</organism>
<dbReference type="EMBL" id="RFAQ01000050">
    <property type="protein sequence ID" value="RMC98415.1"/>
    <property type="molecule type" value="Genomic_DNA"/>
</dbReference>
<comment type="caution">
    <text evidence="2">The sequence shown here is derived from an EMBL/GenBank/DDBJ whole genome shotgun (WGS) entry which is preliminary data.</text>
</comment>
<dbReference type="AlphaFoldDB" id="A0A3M0SJJ0"/>
<protein>
    <submittedName>
        <fullName evidence="2">Uncharacterized protein</fullName>
    </submittedName>
</protein>
<evidence type="ECO:0000256" key="1">
    <source>
        <dbReference type="SAM" id="MobiDB-lite"/>
    </source>
</evidence>
<feature type="region of interest" description="Disordered" evidence="1">
    <location>
        <begin position="1"/>
        <end position="22"/>
    </location>
</feature>